<dbReference type="EMBL" id="GG683442">
    <property type="protein sequence ID" value="EER02122.1"/>
    <property type="molecule type" value="Genomic_DNA"/>
</dbReference>
<name>C5LMB0_PERM5</name>
<reference evidence="2 3" key="1">
    <citation type="submission" date="2008-07" db="EMBL/GenBank/DDBJ databases">
        <authorList>
            <person name="El-Sayed N."/>
            <person name="Caler E."/>
            <person name="Inman J."/>
            <person name="Amedeo P."/>
            <person name="Hass B."/>
            <person name="Wortman J."/>
        </authorList>
    </citation>
    <scope>NUCLEOTIDE SEQUENCE [LARGE SCALE GENOMIC DNA]</scope>
    <source>
        <strain evidence="3">ATCC 50983 / TXsc</strain>
    </source>
</reference>
<evidence type="ECO:0000313" key="2">
    <source>
        <dbReference type="EMBL" id="EER02122.1"/>
    </source>
</evidence>
<dbReference type="GeneID" id="9054933"/>
<dbReference type="OrthoDB" id="10254720at2759"/>
<organism evidence="3">
    <name type="scientific">Perkinsus marinus (strain ATCC 50983 / TXsc)</name>
    <dbReference type="NCBI Taxonomy" id="423536"/>
    <lineage>
        <taxon>Eukaryota</taxon>
        <taxon>Sar</taxon>
        <taxon>Alveolata</taxon>
        <taxon>Perkinsozoa</taxon>
        <taxon>Perkinsea</taxon>
        <taxon>Perkinsida</taxon>
        <taxon>Perkinsidae</taxon>
        <taxon>Perkinsus</taxon>
    </lineage>
</organism>
<dbReference type="InParanoid" id="C5LMB0"/>
<accession>C5LMB0</accession>
<feature type="compositionally biased region" description="Polar residues" evidence="1">
    <location>
        <begin position="65"/>
        <end position="82"/>
    </location>
</feature>
<protein>
    <submittedName>
        <fullName evidence="2">Uncharacterized protein</fullName>
    </submittedName>
</protein>
<gene>
    <name evidence="2" type="ORF">Pmar_PMAR028501</name>
</gene>
<feature type="region of interest" description="Disordered" evidence="1">
    <location>
        <begin position="1"/>
        <end position="82"/>
    </location>
</feature>
<dbReference type="Proteomes" id="UP000007800">
    <property type="component" value="Unassembled WGS sequence"/>
</dbReference>
<evidence type="ECO:0000256" key="1">
    <source>
        <dbReference type="SAM" id="MobiDB-lite"/>
    </source>
</evidence>
<proteinExistence type="predicted"/>
<feature type="non-terminal residue" evidence="2">
    <location>
        <position position="82"/>
    </location>
</feature>
<feature type="compositionally biased region" description="Polar residues" evidence="1">
    <location>
        <begin position="31"/>
        <end position="51"/>
    </location>
</feature>
<keyword evidence="3" id="KW-1185">Reference proteome</keyword>
<sequence length="82" mass="8836">MSNTQDACSPLNQDLRLPEVHHLSPRAADSPTLQGSADWQSPTSEWKSASLSDDEVEHTSRSDEGNSPMNGNISARSTGDLN</sequence>
<feature type="compositionally biased region" description="Polar residues" evidence="1">
    <location>
        <begin position="1"/>
        <end position="12"/>
    </location>
</feature>
<evidence type="ECO:0000313" key="3">
    <source>
        <dbReference type="Proteomes" id="UP000007800"/>
    </source>
</evidence>
<dbReference type="AlphaFoldDB" id="C5LMB0"/>
<dbReference type="RefSeq" id="XP_002769404.1">
    <property type="nucleotide sequence ID" value="XM_002769358.1"/>
</dbReference>